<dbReference type="InterPro" id="IPR000073">
    <property type="entry name" value="AB_hydrolase_1"/>
</dbReference>
<dbReference type="PANTHER" id="PTHR43798:SF33">
    <property type="entry name" value="HYDROLASE, PUTATIVE (AFU_ORTHOLOGUE AFUA_2G14860)-RELATED"/>
    <property type="match status" value="1"/>
</dbReference>
<sequence length="266" mass="30124">MAKFKLGKVQLYYEISGKGPPLLLIHGLGSSTEDWENQIPEFSESYQVIAVDLRGHGRSDRAPGPYKISLFADDLLQLLQTLEVDAVHLVGISLGGMIAFQMAVDAPDQIKSLTIVNSWAEMKLRNFRERLAYLQRLVIVPLLGMEVMGKLLSKRLFPKPEQGALRQTCVQRWMRNDPKSYGYTMRSVLGWSVMEQLGDIHCPVLVIAADQDYTPLAYKEAYVARLPQARLEIIHDSRHGTPMDQPKQFNRTVLTFLQENTPLAQE</sequence>
<dbReference type="AlphaFoldDB" id="A0A2A4SZ08"/>
<organism evidence="2 3">
    <name type="scientific">SAR324 cluster bacterium</name>
    <dbReference type="NCBI Taxonomy" id="2024889"/>
    <lineage>
        <taxon>Bacteria</taxon>
        <taxon>Deltaproteobacteria</taxon>
        <taxon>SAR324 cluster</taxon>
    </lineage>
</organism>
<gene>
    <name evidence="2" type="ORF">COB67_10330</name>
</gene>
<evidence type="ECO:0000259" key="1">
    <source>
        <dbReference type="Pfam" id="PF00561"/>
    </source>
</evidence>
<proteinExistence type="predicted"/>
<dbReference type="InterPro" id="IPR029058">
    <property type="entry name" value="AB_hydrolase_fold"/>
</dbReference>
<dbReference type="GO" id="GO:0046464">
    <property type="term" value="P:acylglycerol catabolic process"/>
    <property type="evidence" value="ECO:0007669"/>
    <property type="project" value="TreeGrafter"/>
</dbReference>
<dbReference type="GO" id="GO:0047372">
    <property type="term" value="F:monoacylglycerol lipase activity"/>
    <property type="evidence" value="ECO:0007669"/>
    <property type="project" value="TreeGrafter"/>
</dbReference>
<comment type="caution">
    <text evidence="2">The sequence shown here is derived from an EMBL/GenBank/DDBJ whole genome shotgun (WGS) entry which is preliminary data.</text>
</comment>
<feature type="domain" description="AB hydrolase-1" evidence="1">
    <location>
        <begin position="20"/>
        <end position="244"/>
    </location>
</feature>
<accession>A0A2A4SZ08</accession>
<dbReference type="InterPro" id="IPR050266">
    <property type="entry name" value="AB_hydrolase_sf"/>
</dbReference>
<dbReference type="EMBL" id="NVSR01000101">
    <property type="protein sequence ID" value="PCI26145.1"/>
    <property type="molecule type" value="Genomic_DNA"/>
</dbReference>
<dbReference type="Pfam" id="PF00561">
    <property type="entry name" value="Abhydrolase_1"/>
    <property type="match status" value="1"/>
</dbReference>
<evidence type="ECO:0000313" key="3">
    <source>
        <dbReference type="Proteomes" id="UP000218113"/>
    </source>
</evidence>
<dbReference type="PANTHER" id="PTHR43798">
    <property type="entry name" value="MONOACYLGLYCEROL LIPASE"/>
    <property type="match status" value="1"/>
</dbReference>
<reference evidence="3" key="1">
    <citation type="submission" date="2017-08" db="EMBL/GenBank/DDBJ databases">
        <title>A dynamic microbial community with high functional redundancy inhabits the cold, oxic subseafloor aquifer.</title>
        <authorList>
            <person name="Tully B.J."/>
            <person name="Wheat C.G."/>
            <person name="Glazer B.T."/>
            <person name="Huber J.A."/>
        </authorList>
    </citation>
    <scope>NUCLEOTIDE SEQUENCE [LARGE SCALE GENOMIC DNA]</scope>
</reference>
<dbReference type="SUPFAM" id="SSF53474">
    <property type="entry name" value="alpha/beta-Hydrolases"/>
    <property type="match status" value="1"/>
</dbReference>
<dbReference type="PRINTS" id="PR00111">
    <property type="entry name" value="ABHYDROLASE"/>
</dbReference>
<dbReference type="Proteomes" id="UP000218113">
    <property type="component" value="Unassembled WGS sequence"/>
</dbReference>
<dbReference type="Gene3D" id="3.40.50.1820">
    <property type="entry name" value="alpha/beta hydrolase"/>
    <property type="match status" value="1"/>
</dbReference>
<protein>
    <submittedName>
        <fullName evidence="2">3-oxoadipate enol-lactonase</fullName>
    </submittedName>
</protein>
<name>A0A2A4SZ08_9DELT</name>
<dbReference type="GO" id="GO:0016020">
    <property type="term" value="C:membrane"/>
    <property type="evidence" value="ECO:0007669"/>
    <property type="project" value="TreeGrafter"/>
</dbReference>
<evidence type="ECO:0000313" key="2">
    <source>
        <dbReference type="EMBL" id="PCI26145.1"/>
    </source>
</evidence>